<dbReference type="EMBL" id="UYJE01010006">
    <property type="protein sequence ID" value="VDI78847.1"/>
    <property type="molecule type" value="Genomic_DNA"/>
</dbReference>
<reference evidence="3" key="1">
    <citation type="submission" date="2018-11" db="EMBL/GenBank/DDBJ databases">
        <authorList>
            <person name="Alioto T."/>
            <person name="Alioto T."/>
        </authorList>
    </citation>
    <scope>NUCLEOTIDE SEQUENCE</scope>
</reference>
<protein>
    <recommendedName>
        <fullName evidence="2">Integrase zinc-binding domain-containing protein</fullName>
    </recommendedName>
</protein>
<dbReference type="PANTHER" id="PTHR47331">
    <property type="entry name" value="PHD-TYPE DOMAIN-CONTAINING PROTEIN"/>
    <property type="match status" value="1"/>
</dbReference>
<dbReference type="OrthoDB" id="6432901at2759"/>
<dbReference type="AlphaFoldDB" id="A0A8B6HFT6"/>
<feature type="compositionally biased region" description="Basic and acidic residues" evidence="1">
    <location>
        <begin position="91"/>
        <end position="108"/>
    </location>
</feature>
<feature type="domain" description="Integrase zinc-binding" evidence="2">
    <location>
        <begin position="2"/>
        <end position="35"/>
    </location>
</feature>
<accession>A0A8B6HFT6</accession>
<comment type="caution">
    <text evidence="3">The sequence shown here is derived from an EMBL/GenBank/DDBJ whole genome shotgun (WGS) entry which is preliminary data.</text>
</comment>
<name>A0A8B6HFT6_MYTGA</name>
<evidence type="ECO:0000259" key="2">
    <source>
        <dbReference type="Pfam" id="PF17921"/>
    </source>
</evidence>
<dbReference type="InterPro" id="IPR041588">
    <property type="entry name" value="Integrase_H2C2"/>
</dbReference>
<evidence type="ECO:0000256" key="1">
    <source>
        <dbReference type="SAM" id="MobiDB-lite"/>
    </source>
</evidence>
<feature type="region of interest" description="Disordered" evidence="1">
    <location>
        <begin position="91"/>
        <end position="116"/>
    </location>
</feature>
<gene>
    <name evidence="3" type="ORF">MGAL_10B073002</name>
</gene>
<evidence type="ECO:0000313" key="3">
    <source>
        <dbReference type="EMBL" id="VDI78847.1"/>
    </source>
</evidence>
<proteinExistence type="predicted"/>
<dbReference type="Pfam" id="PF17921">
    <property type="entry name" value="Integrase_H2C2"/>
    <property type="match status" value="1"/>
</dbReference>
<dbReference type="Proteomes" id="UP000596742">
    <property type="component" value="Unassembled WGS sequence"/>
</dbReference>
<keyword evidence="4" id="KW-1185">Reference proteome</keyword>
<sequence length="140" mass="15918">MHATVTYIRQTFWIPTIRQYAKKLLRKCVICRKVNGKAYVAPNPPPLPKIRLQESPPFTVTGVDFTGALLTSNGETSLPIVKLFPLEVSETRSDATSDHTDGQHEDTTQRSTRPKLNAIIKARERIRKWTTNVDENDEED</sequence>
<organism evidence="3 4">
    <name type="scientific">Mytilus galloprovincialis</name>
    <name type="common">Mediterranean mussel</name>
    <dbReference type="NCBI Taxonomy" id="29158"/>
    <lineage>
        <taxon>Eukaryota</taxon>
        <taxon>Metazoa</taxon>
        <taxon>Spiralia</taxon>
        <taxon>Lophotrochozoa</taxon>
        <taxon>Mollusca</taxon>
        <taxon>Bivalvia</taxon>
        <taxon>Autobranchia</taxon>
        <taxon>Pteriomorphia</taxon>
        <taxon>Mytilida</taxon>
        <taxon>Mytiloidea</taxon>
        <taxon>Mytilidae</taxon>
        <taxon>Mytilinae</taxon>
        <taxon>Mytilus</taxon>
    </lineage>
</organism>
<evidence type="ECO:0000313" key="4">
    <source>
        <dbReference type="Proteomes" id="UP000596742"/>
    </source>
</evidence>